<dbReference type="Proteomes" id="UP000299102">
    <property type="component" value="Unassembled WGS sequence"/>
</dbReference>
<feature type="domain" description="Dynein assembly factor 3 C-terminal" evidence="6">
    <location>
        <begin position="134"/>
        <end position="429"/>
    </location>
</feature>
<evidence type="ECO:0000259" key="6">
    <source>
        <dbReference type="Pfam" id="PF14740"/>
    </source>
</evidence>
<dbReference type="AlphaFoldDB" id="A0A4C1W111"/>
<evidence type="ECO:0000256" key="1">
    <source>
        <dbReference type="ARBA" id="ARBA00010449"/>
    </source>
</evidence>
<comment type="similarity">
    <text evidence="1">Belongs to the DNAAF3 family.</text>
</comment>
<evidence type="ECO:0000256" key="2">
    <source>
        <dbReference type="ARBA" id="ARBA00022490"/>
    </source>
</evidence>
<keyword evidence="3" id="KW-0970">Cilium biogenesis/degradation</keyword>
<reference evidence="7 8" key="1">
    <citation type="journal article" date="2019" name="Commun. Biol.">
        <title>The bagworm genome reveals a unique fibroin gene that provides high tensile strength.</title>
        <authorList>
            <person name="Kono N."/>
            <person name="Nakamura H."/>
            <person name="Ohtoshi R."/>
            <person name="Tomita M."/>
            <person name="Numata K."/>
            <person name="Arakawa K."/>
        </authorList>
    </citation>
    <scope>NUCLEOTIDE SEQUENCE [LARGE SCALE GENOMIC DNA]</scope>
</reference>
<sequence length="640" mass="74250">MFWGPSPALDLQEEYLKYGDDKTLEINFLVIGGCDARHLFRTLARTYRHERRFLNLYVIEGCPELIARQLLITTLAFERTARLGLLEKTRRLLEIHGNILLRSSTSKYLIAKARQLIRMITNSEYMDSLLPYVSVQQMKYKDRDYLEHLFGFWMSGNTNQFNACELWEQRLRRGLGVRYDSRAGVFDWDYYMRIRDLANQICVSEYKHFREHGVAFTWLESEVCRPNVTMAAGVYKCGERYLHRGYLGDVVSPPYVTYASDCEDEEMLKTENGINLKRATDVAERNVMRMLYELEHRKKFDVNDYQRDTQHDLGMMVLGAQDAKISEPRSESPLMLREDRDTYVELNYGKINFLSLSALEHFPHKSQYQGLFHGVYVGHNMAARINPSVWAMVQDGALLLLESRKNLVQLKREDVRAFGDQVKQVAACAQGELLLEFDPETDDFAKYLGSEPKWQKRNPYSVIRFDRTPHQVQLQDINFYTVQMIAMKMTDSIVLQSAPHTCGNVFSKKRHFFAKPTSVIGRLLQGRRRFEMFDVGYSLEMSKSAGVRARPPRFSSAPLRRAASSAVALFTSLRRAQRGGAYSAFDMCRSRYENGDEPLTTHDFDRTTYTRVSDGDLGTRSSITFLLWVVEFKIEEKTKT</sequence>
<accession>A0A4C1W111</accession>
<dbReference type="PANTHER" id="PTHR22118">
    <property type="entry name" value="DYNEIN ASSEMBLY FACTOR 3, AXONEMAL"/>
    <property type="match status" value="1"/>
</dbReference>
<name>A0A4C1W111_EUMVA</name>
<evidence type="ECO:0000259" key="5">
    <source>
        <dbReference type="Pfam" id="PF14737"/>
    </source>
</evidence>
<dbReference type="InterPro" id="IPR027974">
    <property type="entry name" value="DUF4470"/>
</dbReference>
<protein>
    <submittedName>
        <fullName evidence="7">Dynein assembly factor 3, axonemal homolog</fullName>
    </submittedName>
</protein>
<keyword evidence="8" id="KW-1185">Reference proteome</keyword>
<gene>
    <name evidence="7" type="ORF">EVAR_82276_1</name>
</gene>
<comment type="caution">
    <text evidence="7">The sequence shown here is derived from an EMBL/GenBank/DDBJ whole genome shotgun (WGS) entry which is preliminary data.</text>
</comment>
<dbReference type="InterPro" id="IPR039304">
    <property type="entry name" value="DNAAF3"/>
</dbReference>
<comment type="subcellular location">
    <subcellularLocation>
        <location evidence="4">Dynein axonemal particle</location>
    </subcellularLocation>
</comment>
<organism evidence="7 8">
    <name type="scientific">Eumeta variegata</name>
    <name type="common">Bagworm moth</name>
    <name type="synonym">Eumeta japonica</name>
    <dbReference type="NCBI Taxonomy" id="151549"/>
    <lineage>
        <taxon>Eukaryota</taxon>
        <taxon>Metazoa</taxon>
        <taxon>Ecdysozoa</taxon>
        <taxon>Arthropoda</taxon>
        <taxon>Hexapoda</taxon>
        <taxon>Insecta</taxon>
        <taxon>Pterygota</taxon>
        <taxon>Neoptera</taxon>
        <taxon>Endopterygota</taxon>
        <taxon>Lepidoptera</taxon>
        <taxon>Glossata</taxon>
        <taxon>Ditrysia</taxon>
        <taxon>Tineoidea</taxon>
        <taxon>Psychidae</taxon>
        <taxon>Oiketicinae</taxon>
        <taxon>Eumeta</taxon>
    </lineage>
</organism>
<evidence type="ECO:0000313" key="8">
    <source>
        <dbReference type="Proteomes" id="UP000299102"/>
    </source>
</evidence>
<dbReference type="OrthoDB" id="538817at2759"/>
<dbReference type="GO" id="GO:0120293">
    <property type="term" value="C:dynein axonemal particle"/>
    <property type="evidence" value="ECO:0007669"/>
    <property type="project" value="UniProtKB-SubCell"/>
</dbReference>
<feature type="domain" description="DUF4470" evidence="5">
    <location>
        <begin position="2"/>
        <end position="101"/>
    </location>
</feature>
<dbReference type="Pfam" id="PF14740">
    <property type="entry name" value="DUF4471"/>
    <property type="match status" value="1"/>
</dbReference>
<evidence type="ECO:0000256" key="3">
    <source>
        <dbReference type="ARBA" id="ARBA00022794"/>
    </source>
</evidence>
<evidence type="ECO:0000313" key="7">
    <source>
        <dbReference type="EMBL" id="GBP43844.1"/>
    </source>
</evidence>
<dbReference type="PANTHER" id="PTHR22118:SF14">
    <property type="entry name" value="DYNEIN AXONEMAL ASSEMBLY FACTOR 3"/>
    <property type="match status" value="1"/>
</dbReference>
<proteinExistence type="inferred from homology"/>
<dbReference type="GO" id="GO:0044458">
    <property type="term" value="P:motile cilium assembly"/>
    <property type="evidence" value="ECO:0007669"/>
    <property type="project" value="TreeGrafter"/>
</dbReference>
<dbReference type="InterPro" id="IPR028235">
    <property type="entry name" value="DNAAF3_C"/>
</dbReference>
<dbReference type="EMBL" id="BGZK01000443">
    <property type="protein sequence ID" value="GBP43844.1"/>
    <property type="molecule type" value="Genomic_DNA"/>
</dbReference>
<evidence type="ECO:0000256" key="4">
    <source>
        <dbReference type="ARBA" id="ARBA00024190"/>
    </source>
</evidence>
<dbReference type="STRING" id="151549.A0A4C1W111"/>
<dbReference type="Pfam" id="PF14737">
    <property type="entry name" value="DUF4470"/>
    <property type="match status" value="1"/>
</dbReference>
<keyword evidence="2" id="KW-0963">Cytoplasm</keyword>
<dbReference type="GO" id="GO:0070286">
    <property type="term" value="P:axonemal dynein complex assembly"/>
    <property type="evidence" value="ECO:0007669"/>
    <property type="project" value="InterPro"/>
</dbReference>